<gene>
    <name evidence="8" type="ORF">H7A79_1560</name>
</gene>
<feature type="transmembrane region" description="Helical" evidence="6">
    <location>
        <begin position="294"/>
        <end position="313"/>
    </location>
</feature>
<dbReference type="CDD" id="cd07731">
    <property type="entry name" value="ComA-like_MBL-fold"/>
    <property type="match status" value="1"/>
</dbReference>
<feature type="transmembrane region" description="Helical" evidence="6">
    <location>
        <begin position="443"/>
        <end position="465"/>
    </location>
</feature>
<feature type="transmembrane region" description="Helical" evidence="6">
    <location>
        <begin position="319"/>
        <end position="349"/>
    </location>
</feature>
<protein>
    <submittedName>
        <fullName evidence="8">DNA internalization-related competence protein ComEC/Rec2</fullName>
    </submittedName>
</protein>
<keyword evidence="3 6" id="KW-0812">Transmembrane</keyword>
<name>A0A7H1M9H8_9NEIS</name>
<feature type="transmembrane region" description="Helical" evidence="6">
    <location>
        <begin position="361"/>
        <end position="386"/>
    </location>
</feature>
<proteinExistence type="predicted"/>
<dbReference type="KEGG" id="nmus:H7A79_1560"/>
<keyword evidence="4 6" id="KW-1133">Transmembrane helix</keyword>
<dbReference type="GO" id="GO:0030420">
    <property type="term" value="P:establishment of competence for transformation"/>
    <property type="evidence" value="ECO:0007669"/>
    <property type="project" value="InterPro"/>
</dbReference>
<accession>A0A7H1M9H8</accession>
<dbReference type="GO" id="GO:0005886">
    <property type="term" value="C:plasma membrane"/>
    <property type="evidence" value="ECO:0007669"/>
    <property type="project" value="UniProtKB-SubCell"/>
</dbReference>
<evidence type="ECO:0000259" key="7">
    <source>
        <dbReference type="SMART" id="SM00849"/>
    </source>
</evidence>
<feature type="transmembrane region" description="Helical" evidence="6">
    <location>
        <begin position="267"/>
        <end position="287"/>
    </location>
</feature>
<dbReference type="InterPro" id="IPR001279">
    <property type="entry name" value="Metallo-B-lactamas"/>
</dbReference>
<dbReference type="Pfam" id="PF13567">
    <property type="entry name" value="DUF4131"/>
    <property type="match status" value="1"/>
</dbReference>
<evidence type="ECO:0000256" key="1">
    <source>
        <dbReference type="ARBA" id="ARBA00004651"/>
    </source>
</evidence>
<evidence type="ECO:0000256" key="3">
    <source>
        <dbReference type="ARBA" id="ARBA00022692"/>
    </source>
</evidence>
<dbReference type="NCBIfam" id="TIGR00360">
    <property type="entry name" value="ComEC_N-term"/>
    <property type="match status" value="1"/>
</dbReference>
<dbReference type="PANTHER" id="PTHR30619">
    <property type="entry name" value="DNA INTERNALIZATION/COMPETENCE PROTEIN COMEC/REC2"/>
    <property type="match status" value="1"/>
</dbReference>
<sequence length="742" mass="80483">MPKPWLLLWAAGVAASFALPAVPSWTLLAAVWLCLLVSAWRFRAAAWLLLCLSGALYGIWRTQSALDKQWPLFQTAPAALTIEVADLQRRDDQRVRFTAKAVDGGGRQYRLQLADYQLRDWPAGSRWQVQARVRPPVGEANRVGVNREAWALSNGIGGVGTIGKERQALPGGSPPLLLRWREYISRRWQHTDTHGQDFSDGLALMRALGIGEQSALSGQAWQSFRPLGLNHLVSISGLHVGMVAVLAGWLAKCGLRVLPQVPATPRLWVLAAGLSAAVCYAGLAGFAVPTQRSVLMLLALAWAWWRGSGASAWRGWQQALAWVLLFDPTAVLGAGFWLSFGLVGALLWASAGRLNEHGLRVAVRAQWAVTAVSVVALGSLFASLPLLSPLVNAVAIPWFSWVLVPLALAASLLPLAPLQWLAAAAGEYTLRLVKLVAQAAPEYVVAAAPPLLLPLAVAAALTVLLPRGSGWRPWGWLVLAGFVFYRPSVPQPGRLNVTVWDAGQGLSVWMQTRNHNLLFDTGTETVAAAQILPNLNAAGVRRLDALVLSHHDADHDGGFTALVQAKKPREILAGQPQFYPQAELCREKQWQWDGVYFEWLRPSENKTAQDNDQSCVLRAVAGGQALLVTGDLGRRGERELVEQYGRGLLSQVLVLGHHGSDSSSSSAFLNVVSPQYAVASSGFANAYKHPAAAVQNRVKAHGATLLRTDLSGALVFELGAGEEVFQGRLKKAKFYWEKKPFE</sequence>
<dbReference type="InterPro" id="IPR025405">
    <property type="entry name" value="DUF4131"/>
</dbReference>
<dbReference type="RefSeq" id="WP_186999937.1">
    <property type="nucleotide sequence ID" value="NZ_CP060414.2"/>
</dbReference>
<feature type="transmembrane region" description="Helical" evidence="6">
    <location>
        <begin position="232"/>
        <end position="251"/>
    </location>
</feature>
<evidence type="ECO:0000256" key="2">
    <source>
        <dbReference type="ARBA" id="ARBA00022475"/>
    </source>
</evidence>
<dbReference type="SUPFAM" id="SSF56281">
    <property type="entry name" value="Metallo-hydrolase/oxidoreductase"/>
    <property type="match status" value="1"/>
</dbReference>
<keyword evidence="5 6" id="KW-0472">Membrane</keyword>
<feature type="domain" description="Metallo-beta-lactamase" evidence="7">
    <location>
        <begin position="504"/>
        <end position="683"/>
    </location>
</feature>
<reference evidence="8" key="1">
    <citation type="submission" date="2024-06" db="EMBL/GenBank/DDBJ databases">
        <title>Complete Genome Sequence of mouse commensal type strain Neisseria musculi.</title>
        <authorList>
            <person name="Thapa E."/>
            <person name="Aluvathingal J."/>
            <person name="Nadendla S."/>
            <person name="Mehta A."/>
            <person name="Tettelin H."/>
            <person name="Weyand N.J."/>
        </authorList>
    </citation>
    <scope>NUCLEOTIDE SEQUENCE</scope>
    <source>
        <strain evidence="8">NW831</strain>
    </source>
</reference>
<dbReference type="PANTHER" id="PTHR30619:SF1">
    <property type="entry name" value="RECOMBINATION PROTEIN 2"/>
    <property type="match status" value="1"/>
</dbReference>
<evidence type="ECO:0000313" key="9">
    <source>
        <dbReference type="Proteomes" id="UP000516412"/>
    </source>
</evidence>
<feature type="transmembrane region" description="Helical" evidence="6">
    <location>
        <begin position="398"/>
        <end position="422"/>
    </location>
</feature>
<evidence type="ECO:0000256" key="6">
    <source>
        <dbReference type="SAM" id="Phobius"/>
    </source>
</evidence>
<organism evidence="8 9">
    <name type="scientific">Neisseria musculi</name>
    <dbReference type="NCBI Taxonomy" id="1815583"/>
    <lineage>
        <taxon>Bacteria</taxon>
        <taxon>Pseudomonadati</taxon>
        <taxon>Pseudomonadota</taxon>
        <taxon>Betaproteobacteria</taxon>
        <taxon>Neisseriales</taxon>
        <taxon>Neisseriaceae</taxon>
        <taxon>Neisseria</taxon>
    </lineage>
</organism>
<feature type="transmembrane region" description="Helical" evidence="6">
    <location>
        <begin position="39"/>
        <end position="60"/>
    </location>
</feature>
<keyword evidence="2" id="KW-1003">Cell membrane</keyword>
<dbReference type="Proteomes" id="UP000516412">
    <property type="component" value="Chromosome"/>
</dbReference>
<dbReference type="Pfam" id="PF00753">
    <property type="entry name" value="Lactamase_B"/>
    <property type="match status" value="1"/>
</dbReference>
<dbReference type="InterPro" id="IPR052159">
    <property type="entry name" value="Competence_DNA_uptake"/>
</dbReference>
<dbReference type="Gene3D" id="3.60.15.10">
    <property type="entry name" value="Ribonuclease Z/Hydroxyacylglutathione hydrolase-like"/>
    <property type="match status" value="1"/>
</dbReference>
<dbReference type="InterPro" id="IPR036866">
    <property type="entry name" value="RibonucZ/Hydroxyglut_hydro"/>
</dbReference>
<dbReference type="InterPro" id="IPR035681">
    <property type="entry name" value="ComA-like_MBL"/>
</dbReference>
<comment type="subcellular location">
    <subcellularLocation>
        <location evidence="1">Cell membrane</location>
        <topology evidence="1">Multi-pass membrane protein</topology>
    </subcellularLocation>
</comment>
<dbReference type="SMART" id="SM00849">
    <property type="entry name" value="Lactamase_B"/>
    <property type="match status" value="1"/>
</dbReference>
<dbReference type="InterPro" id="IPR004797">
    <property type="entry name" value="Competence_ComEC/Rec2"/>
</dbReference>
<evidence type="ECO:0000256" key="4">
    <source>
        <dbReference type="ARBA" id="ARBA00022989"/>
    </source>
</evidence>
<dbReference type="Pfam" id="PF03772">
    <property type="entry name" value="Competence"/>
    <property type="match status" value="1"/>
</dbReference>
<dbReference type="InterPro" id="IPR004477">
    <property type="entry name" value="ComEC_N"/>
</dbReference>
<evidence type="ECO:0000313" key="8">
    <source>
        <dbReference type="EMBL" id="QNT58293.1"/>
    </source>
</evidence>
<keyword evidence="9" id="KW-1185">Reference proteome</keyword>
<dbReference type="EMBL" id="CP060414">
    <property type="protein sequence ID" value="QNT58293.1"/>
    <property type="molecule type" value="Genomic_DNA"/>
</dbReference>
<evidence type="ECO:0000256" key="5">
    <source>
        <dbReference type="ARBA" id="ARBA00023136"/>
    </source>
</evidence>
<dbReference type="NCBIfam" id="TIGR00361">
    <property type="entry name" value="ComEC_Rec2"/>
    <property type="match status" value="1"/>
</dbReference>
<dbReference type="AlphaFoldDB" id="A0A7H1M9H8"/>